<organism evidence="1 2">
    <name type="scientific">Flavobacterium granuli</name>
    <dbReference type="NCBI Taxonomy" id="280093"/>
    <lineage>
        <taxon>Bacteria</taxon>
        <taxon>Pseudomonadati</taxon>
        <taxon>Bacteroidota</taxon>
        <taxon>Flavobacteriia</taxon>
        <taxon>Flavobacteriales</taxon>
        <taxon>Flavobacteriaceae</taxon>
        <taxon>Flavobacterium</taxon>
    </lineage>
</organism>
<sequence>MEKLEIFLEKRMRQSEHHAMMIRRYNEFPDQFLGSKNYTEQDSIDAQNDSVKCKLALKLLKELKKAKPGTKEITIIIT</sequence>
<protein>
    <submittedName>
        <fullName evidence="1">Uncharacterized protein</fullName>
    </submittedName>
</protein>
<name>A0ABU1S0D8_9FLAO</name>
<reference evidence="1 2" key="1">
    <citation type="submission" date="2023-07" db="EMBL/GenBank/DDBJ databases">
        <title>Sorghum-associated microbial communities from plants grown in Nebraska, USA.</title>
        <authorList>
            <person name="Schachtman D."/>
        </authorList>
    </citation>
    <scope>NUCLEOTIDE SEQUENCE [LARGE SCALE GENOMIC DNA]</scope>
    <source>
        <strain evidence="1 2">BE124</strain>
    </source>
</reference>
<evidence type="ECO:0000313" key="1">
    <source>
        <dbReference type="EMBL" id="MDR6844483.1"/>
    </source>
</evidence>
<evidence type="ECO:0000313" key="2">
    <source>
        <dbReference type="Proteomes" id="UP001261871"/>
    </source>
</evidence>
<comment type="caution">
    <text evidence="1">The sequence shown here is derived from an EMBL/GenBank/DDBJ whole genome shotgun (WGS) entry which is preliminary data.</text>
</comment>
<gene>
    <name evidence="1" type="ORF">J2W95_001174</name>
</gene>
<keyword evidence="2" id="KW-1185">Reference proteome</keyword>
<dbReference type="EMBL" id="JAVDTX010000002">
    <property type="protein sequence ID" value="MDR6844483.1"/>
    <property type="molecule type" value="Genomic_DNA"/>
</dbReference>
<accession>A0ABU1S0D8</accession>
<proteinExistence type="predicted"/>
<dbReference type="Proteomes" id="UP001261871">
    <property type="component" value="Unassembled WGS sequence"/>
</dbReference>
<dbReference type="RefSeq" id="WP_310004889.1">
    <property type="nucleotide sequence ID" value="NZ_JAVDTX010000002.1"/>
</dbReference>